<proteinExistence type="predicted"/>
<dbReference type="EMBL" id="CACVAW010000018">
    <property type="protein sequence ID" value="CAA6805045.1"/>
    <property type="molecule type" value="Genomic_DNA"/>
</dbReference>
<gene>
    <name evidence="1" type="ORF">HELGO_WM13118</name>
</gene>
<evidence type="ECO:0000313" key="1">
    <source>
        <dbReference type="EMBL" id="CAA6805045.1"/>
    </source>
</evidence>
<sequence length="47" mass="5177">MKLFSSIPPILSTFVVDKPTQNKSSQTSLNVIKSTQLKILKASKESL</sequence>
<reference evidence="1" key="1">
    <citation type="submission" date="2020-01" db="EMBL/GenBank/DDBJ databases">
        <authorList>
            <person name="Meier V. D."/>
            <person name="Meier V D."/>
        </authorList>
    </citation>
    <scope>NUCLEOTIDE SEQUENCE</scope>
    <source>
        <strain evidence="1">HLG_WM_MAG_12</strain>
    </source>
</reference>
<dbReference type="AlphaFoldDB" id="A0A6S6SBD2"/>
<name>A0A6S6SBD2_9BACT</name>
<accession>A0A6S6SBD2</accession>
<protein>
    <submittedName>
        <fullName evidence="1">Uncharacterized protein</fullName>
    </submittedName>
</protein>
<organism evidence="1">
    <name type="scientific">uncultured Campylobacterales bacterium</name>
    <dbReference type="NCBI Taxonomy" id="352960"/>
    <lineage>
        <taxon>Bacteria</taxon>
        <taxon>Pseudomonadati</taxon>
        <taxon>Campylobacterota</taxon>
        <taxon>Epsilonproteobacteria</taxon>
        <taxon>Campylobacterales</taxon>
        <taxon>environmental samples</taxon>
    </lineage>
</organism>